<proteinExistence type="predicted"/>
<dbReference type="AlphaFoldDB" id="A0A7W7M6B9"/>
<comment type="caution">
    <text evidence="1">The sequence shown here is derived from an EMBL/GenBank/DDBJ whole genome shotgun (WGS) entry which is preliminary data.</text>
</comment>
<sequence>MDRTLISMLETGRRPIRPHHAEALDTALGAHGALRSLVEGKGVAAVQRRDAIAWMLSAATSITATTSRATLDEVLRFGLLDAIEQPEDWDTTITEMQRRLVLAPDTEFGAAVGAKLLVVRQALSSEHRTDDVRAAAMLSLLYGLWQGNQGHYGPALDWYHTASALARKSGDPEIETYVLGRSASRGVYEGMSRKQVIDRASEALAVTDRPTLGGFEARCALAGVAAMTGDIDSGRSQVREMRALIGDLPDDGPTGPGPRTANFDIFVEARVGDPAGTERAQREAEQALAKTPLWLAESRIYYALSVARAGHVRGAAALALDAIRTVPWSVHTLAMAAADVLTAIPREDHSDEVTELRRYAAPAQRPWETL</sequence>
<evidence type="ECO:0000313" key="2">
    <source>
        <dbReference type="Proteomes" id="UP000546162"/>
    </source>
</evidence>
<protein>
    <submittedName>
        <fullName evidence="1">Uncharacterized protein</fullName>
    </submittedName>
</protein>
<evidence type="ECO:0000313" key="1">
    <source>
        <dbReference type="EMBL" id="MBB4738526.1"/>
    </source>
</evidence>
<name>A0A7W7M6B9_9ACTN</name>
<organism evidence="1 2">
    <name type="scientific">Actinoplanes octamycinicus</name>
    <dbReference type="NCBI Taxonomy" id="135948"/>
    <lineage>
        <taxon>Bacteria</taxon>
        <taxon>Bacillati</taxon>
        <taxon>Actinomycetota</taxon>
        <taxon>Actinomycetes</taxon>
        <taxon>Micromonosporales</taxon>
        <taxon>Micromonosporaceae</taxon>
        <taxon>Actinoplanes</taxon>
    </lineage>
</organism>
<dbReference type="Proteomes" id="UP000546162">
    <property type="component" value="Unassembled WGS sequence"/>
</dbReference>
<reference evidence="1 2" key="1">
    <citation type="submission" date="2020-08" db="EMBL/GenBank/DDBJ databases">
        <title>Sequencing the genomes of 1000 actinobacteria strains.</title>
        <authorList>
            <person name="Klenk H.-P."/>
        </authorList>
    </citation>
    <scope>NUCLEOTIDE SEQUENCE [LARGE SCALE GENOMIC DNA]</scope>
    <source>
        <strain evidence="1 2">DSM 45809</strain>
    </source>
</reference>
<gene>
    <name evidence="1" type="ORF">BJY16_001985</name>
</gene>
<keyword evidence="2" id="KW-1185">Reference proteome</keyword>
<dbReference type="EMBL" id="JACHNB010000001">
    <property type="protein sequence ID" value="MBB4738526.1"/>
    <property type="molecule type" value="Genomic_DNA"/>
</dbReference>
<accession>A0A7W7M6B9</accession>